<sequence length="55" mass="5962">MTAPADQLSPFRQEAVGKVADQRELPGVLRAKAGWTARVDKLGRLRRGLGSAETE</sequence>
<reference evidence="1 2" key="1">
    <citation type="submission" date="2020-08" db="EMBL/GenBank/DDBJ databases">
        <title>Genomic Encyclopedia of Type Strains, Phase IV (KMG-IV): sequencing the most valuable type-strain genomes for metagenomic binning, comparative biology and taxonomic classification.</title>
        <authorList>
            <person name="Goeker M."/>
        </authorList>
    </citation>
    <scope>NUCLEOTIDE SEQUENCE [LARGE SCALE GENOMIC DNA]</scope>
    <source>
        <strain evidence="1 2">YIM 65646</strain>
    </source>
</reference>
<evidence type="ECO:0000313" key="2">
    <source>
        <dbReference type="Proteomes" id="UP000548476"/>
    </source>
</evidence>
<name>A0A841G111_9ACTN</name>
<proteinExistence type="predicted"/>
<accession>A0A841G111</accession>
<dbReference type="Proteomes" id="UP000548476">
    <property type="component" value="Unassembled WGS sequence"/>
</dbReference>
<evidence type="ECO:0000313" key="1">
    <source>
        <dbReference type="EMBL" id="MBB6038369.1"/>
    </source>
</evidence>
<protein>
    <submittedName>
        <fullName evidence="1">Uncharacterized protein</fullName>
    </submittedName>
</protein>
<comment type="caution">
    <text evidence="1">The sequence shown here is derived from an EMBL/GenBank/DDBJ whole genome shotgun (WGS) entry which is preliminary data.</text>
</comment>
<dbReference type="EMBL" id="JACHGT010000016">
    <property type="protein sequence ID" value="MBB6038369.1"/>
    <property type="molecule type" value="Genomic_DNA"/>
</dbReference>
<dbReference type="RefSeq" id="WP_184791167.1">
    <property type="nucleotide sequence ID" value="NZ_BONT01000009.1"/>
</dbReference>
<keyword evidence="2" id="KW-1185">Reference proteome</keyword>
<dbReference type="AlphaFoldDB" id="A0A841G111"/>
<gene>
    <name evidence="1" type="ORF">HNR73_006252</name>
</gene>
<organism evidence="1 2">
    <name type="scientific">Phytomonospora endophytica</name>
    <dbReference type="NCBI Taxonomy" id="714109"/>
    <lineage>
        <taxon>Bacteria</taxon>
        <taxon>Bacillati</taxon>
        <taxon>Actinomycetota</taxon>
        <taxon>Actinomycetes</taxon>
        <taxon>Micromonosporales</taxon>
        <taxon>Micromonosporaceae</taxon>
        <taxon>Phytomonospora</taxon>
    </lineage>
</organism>